<evidence type="ECO:0000313" key="1">
    <source>
        <dbReference type="EMBL" id="CAG8475905.1"/>
    </source>
</evidence>
<reference evidence="1" key="1">
    <citation type="submission" date="2021-06" db="EMBL/GenBank/DDBJ databases">
        <authorList>
            <person name="Kallberg Y."/>
            <person name="Tangrot J."/>
            <person name="Rosling A."/>
        </authorList>
    </citation>
    <scope>NUCLEOTIDE SEQUENCE</scope>
    <source>
        <strain evidence="1">CL356</strain>
    </source>
</reference>
<feature type="non-terminal residue" evidence="1">
    <location>
        <position position="124"/>
    </location>
</feature>
<protein>
    <submittedName>
        <fullName evidence="1">2963_t:CDS:1</fullName>
    </submittedName>
</protein>
<evidence type="ECO:0000313" key="2">
    <source>
        <dbReference type="Proteomes" id="UP000789525"/>
    </source>
</evidence>
<keyword evidence="2" id="KW-1185">Reference proteome</keyword>
<dbReference type="EMBL" id="CAJVPT010002125">
    <property type="protein sequence ID" value="CAG8475905.1"/>
    <property type="molecule type" value="Genomic_DNA"/>
</dbReference>
<comment type="caution">
    <text evidence="1">The sequence shown here is derived from an EMBL/GenBank/DDBJ whole genome shotgun (WGS) entry which is preliminary data.</text>
</comment>
<proteinExistence type="predicted"/>
<dbReference type="Proteomes" id="UP000789525">
    <property type="component" value="Unassembled WGS sequence"/>
</dbReference>
<name>A0ACA9KJT4_9GLOM</name>
<sequence>MSYPGILSALLGIILLSVHVNSVCQHYNATCPEWMQYGVVSARIKTGSTSLGVVSSFVISNNTIETYGDEIDYEWVGLNRNEVQSNYYWNGTLNFTNGMHHSLAFDTTQDFHVYTVDWKPDYIR</sequence>
<organism evidence="1 2">
    <name type="scientific">Acaulospora colombiana</name>
    <dbReference type="NCBI Taxonomy" id="27376"/>
    <lineage>
        <taxon>Eukaryota</taxon>
        <taxon>Fungi</taxon>
        <taxon>Fungi incertae sedis</taxon>
        <taxon>Mucoromycota</taxon>
        <taxon>Glomeromycotina</taxon>
        <taxon>Glomeromycetes</taxon>
        <taxon>Diversisporales</taxon>
        <taxon>Acaulosporaceae</taxon>
        <taxon>Acaulospora</taxon>
    </lineage>
</organism>
<gene>
    <name evidence="1" type="ORF">ACOLOM_LOCUS1795</name>
</gene>
<accession>A0ACA9KJT4</accession>